<keyword evidence="7" id="KW-1015">Disulfide bond</keyword>
<reference evidence="12" key="2">
    <citation type="submission" date="2023-05" db="EMBL/GenBank/DDBJ databases">
        <authorList>
            <consortium name="Lawrence Berkeley National Laboratory"/>
            <person name="Steindorff A."/>
            <person name="Hensen N."/>
            <person name="Bonometti L."/>
            <person name="Westerberg I."/>
            <person name="Brannstrom I.O."/>
            <person name="Guillou S."/>
            <person name="Cros-Aarteil S."/>
            <person name="Calhoun S."/>
            <person name="Haridas S."/>
            <person name="Kuo A."/>
            <person name="Mondo S."/>
            <person name="Pangilinan J."/>
            <person name="Riley R."/>
            <person name="Labutti K."/>
            <person name="Andreopoulos B."/>
            <person name="Lipzen A."/>
            <person name="Chen C."/>
            <person name="Yanf M."/>
            <person name="Daum C."/>
            <person name="Ng V."/>
            <person name="Clum A."/>
            <person name="Ohm R."/>
            <person name="Martin F."/>
            <person name="Silar P."/>
            <person name="Natvig D."/>
            <person name="Lalanne C."/>
            <person name="Gautier V."/>
            <person name="Ament-Velasquez S.L."/>
            <person name="Kruys A."/>
            <person name="Hutchinson M.I."/>
            <person name="Powell A.J."/>
            <person name="Barry K."/>
            <person name="Miller A.N."/>
            <person name="Grigoriev I.V."/>
            <person name="Debuchy R."/>
            <person name="Gladieux P."/>
            <person name="Thoren M.H."/>
            <person name="Johannesson H."/>
        </authorList>
    </citation>
    <scope>NUCLEOTIDE SEQUENCE</scope>
    <source>
        <strain evidence="12">CBS 141.50</strain>
    </source>
</reference>
<evidence type="ECO:0000256" key="5">
    <source>
        <dbReference type="ARBA" id="ARBA00022622"/>
    </source>
</evidence>
<dbReference type="RefSeq" id="XP_062639094.1">
    <property type="nucleotide sequence ID" value="XM_062779930.1"/>
</dbReference>
<dbReference type="GO" id="GO:0005576">
    <property type="term" value="C:extracellular region"/>
    <property type="evidence" value="ECO:0007669"/>
    <property type="project" value="UniProtKB-SubCell"/>
</dbReference>
<feature type="region of interest" description="Disordered" evidence="9">
    <location>
        <begin position="348"/>
        <end position="409"/>
    </location>
</feature>
<evidence type="ECO:0000256" key="8">
    <source>
        <dbReference type="ARBA" id="ARBA00023288"/>
    </source>
</evidence>
<feature type="compositionally biased region" description="Low complexity" evidence="9">
    <location>
        <begin position="562"/>
        <end position="585"/>
    </location>
</feature>
<comment type="subcellular location">
    <subcellularLocation>
        <location evidence="1">Membrane</location>
        <topology evidence="1">Lipid-anchor</topology>
        <topology evidence="1">GPI-anchor</topology>
    </subcellularLocation>
    <subcellularLocation>
        <location evidence="2">Secreted</location>
    </subcellularLocation>
</comment>
<dbReference type="Proteomes" id="UP001302676">
    <property type="component" value="Unassembled WGS sequence"/>
</dbReference>
<feature type="compositionally biased region" description="Low complexity" evidence="9">
    <location>
        <begin position="348"/>
        <end position="363"/>
    </location>
</feature>
<evidence type="ECO:0000256" key="9">
    <source>
        <dbReference type="SAM" id="MobiDB-lite"/>
    </source>
</evidence>
<feature type="signal peptide" evidence="10">
    <location>
        <begin position="1"/>
        <end position="16"/>
    </location>
</feature>
<feature type="region of interest" description="Disordered" evidence="9">
    <location>
        <begin position="558"/>
        <end position="585"/>
    </location>
</feature>
<keyword evidence="13" id="KW-1185">Reference proteome</keyword>
<evidence type="ECO:0000256" key="1">
    <source>
        <dbReference type="ARBA" id="ARBA00004589"/>
    </source>
</evidence>
<organism evidence="12 13">
    <name type="scientific">Dichotomopilus funicola</name>
    <dbReference type="NCBI Taxonomy" id="1934379"/>
    <lineage>
        <taxon>Eukaryota</taxon>
        <taxon>Fungi</taxon>
        <taxon>Dikarya</taxon>
        <taxon>Ascomycota</taxon>
        <taxon>Pezizomycotina</taxon>
        <taxon>Sordariomycetes</taxon>
        <taxon>Sordariomycetidae</taxon>
        <taxon>Sordariales</taxon>
        <taxon>Chaetomiaceae</taxon>
        <taxon>Dichotomopilus</taxon>
    </lineage>
</organism>
<proteinExistence type="inferred from homology"/>
<evidence type="ECO:0000256" key="2">
    <source>
        <dbReference type="ARBA" id="ARBA00004613"/>
    </source>
</evidence>
<keyword evidence="5" id="KW-0472">Membrane</keyword>
<protein>
    <recommendedName>
        <fullName evidence="11">CFEM domain-containing protein</fullName>
    </recommendedName>
</protein>
<name>A0AAN6V6E3_9PEZI</name>
<evidence type="ECO:0000256" key="10">
    <source>
        <dbReference type="SAM" id="SignalP"/>
    </source>
</evidence>
<feature type="region of interest" description="Disordered" evidence="9">
    <location>
        <begin position="186"/>
        <end position="287"/>
    </location>
</feature>
<evidence type="ECO:0000256" key="7">
    <source>
        <dbReference type="ARBA" id="ARBA00023157"/>
    </source>
</evidence>
<evidence type="ECO:0000256" key="6">
    <source>
        <dbReference type="ARBA" id="ARBA00022729"/>
    </source>
</evidence>
<dbReference type="Pfam" id="PF05730">
    <property type="entry name" value="CFEM"/>
    <property type="match status" value="1"/>
</dbReference>
<sequence length="631" mass="64061">MKSFIPILAFAAGVSATFRHAPPFTCPGNTDNKCTDKQRPGFNWDDLDIGDFFDYGDFNFQGWSCQNGGGGGGRGRFAPRTGQKVIGGTCSSEKHNSPSFGCGPSIDRFSLSSIHVKPEFDCDLEFHYDMPDGSTCKHRSACKSSGTTVVNNQCGGAKNVTVVFPHQPDKPKPSCSIQVPTISFDCSTASSTKPPKTTTAEASTTISPPPVEATTTTEVKETTTTSPPPVEETTTTKTPPAEGTTTTTPPPAEETTTASPPPAGESSTSTSSPEQQTSDTSAVVVPPPVTRTIITSYDSTSTVFTTSTATVTSCAPEVPDCPGDSVVTTVVTIAVSTTICPVTETRTTIESTTSVEKPPSKTTTTEKKPGSSEAASSSSSGAEVPPTTSTTVRGPGSPGGPGSSAGATTTALSPVETLPCPGVVPSCLNTFMFTVGCKDNTDAACYCPDATFVKTVFNCLYAHGETDEIIAEAVAYFQGICGKWIGSNPGIATDATVTTYITVTAAPTVAPVYTTIVVDVTTVVPCTDDNGQEIPSSSTTVTVNTSVTVPQVGFTTGTSDEVGVGPVTGAPTDGPGATGSAATTAASATGTGGYFPSGTTTGSVPIPTAGVGRVGASFGLVVAAVAAVVVL</sequence>
<keyword evidence="5" id="KW-0336">GPI-anchor</keyword>
<dbReference type="EMBL" id="MU853566">
    <property type="protein sequence ID" value="KAK4145723.1"/>
    <property type="molecule type" value="Genomic_DNA"/>
</dbReference>
<dbReference type="InterPro" id="IPR008427">
    <property type="entry name" value="Extracellular_membr_CFEM_dom"/>
</dbReference>
<keyword evidence="8" id="KW-0449">Lipoprotein</keyword>
<comment type="similarity">
    <text evidence="3">Belongs to the RBT5 family.</text>
</comment>
<feature type="domain" description="CFEM" evidence="11">
    <location>
        <begin position="423"/>
        <end position="481"/>
    </location>
</feature>
<feature type="chain" id="PRO_5042814242" description="CFEM domain-containing protein" evidence="10">
    <location>
        <begin position="17"/>
        <end position="631"/>
    </location>
</feature>
<feature type="compositionally biased region" description="Low complexity" evidence="9">
    <location>
        <begin position="371"/>
        <end position="395"/>
    </location>
</feature>
<keyword evidence="5" id="KW-0325">Glycoprotein</keyword>
<comment type="caution">
    <text evidence="12">The sequence shown here is derived from an EMBL/GenBank/DDBJ whole genome shotgun (WGS) entry which is preliminary data.</text>
</comment>
<keyword evidence="6 10" id="KW-0732">Signal</keyword>
<reference evidence="12" key="1">
    <citation type="journal article" date="2023" name="Mol. Phylogenet. Evol.">
        <title>Genome-scale phylogeny and comparative genomics of the fungal order Sordariales.</title>
        <authorList>
            <person name="Hensen N."/>
            <person name="Bonometti L."/>
            <person name="Westerberg I."/>
            <person name="Brannstrom I.O."/>
            <person name="Guillou S."/>
            <person name="Cros-Aarteil S."/>
            <person name="Calhoun S."/>
            <person name="Haridas S."/>
            <person name="Kuo A."/>
            <person name="Mondo S."/>
            <person name="Pangilinan J."/>
            <person name="Riley R."/>
            <person name="LaButti K."/>
            <person name="Andreopoulos B."/>
            <person name="Lipzen A."/>
            <person name="Chen C."/>
            <person name="Yan M."/>
            <person name="Daum C."/>
            <person name="Ng V."/>
            <person name="Clum A."/>
            <person name="Steindorff A."/>
            <person name="Ohm R.A."/>
            <person name="Martin F."/>
            <person name="Silar P."/>
            <person name="Natvig D.O."/>
            <person name="Lalanne C."/>
            <person name="Gautier V."/>
            <person name="Ament-Velasquez S.L."/>
            <person name="Kruys A."/>
            <person name="Hutchinson M.I."/>
            <person name="Powell A.J."/>
            <person name="Barry K."/>
            <person name="Miller A.N."/>
            <person name="Grigoriev I.V."/>
            <person name="Debuchy R."/>
            <person name="Gladieux P."/>
            <person name="Hiltunen Thoren M."/>
            <person name="Johannesson H."/>
        </authorList>
    </citation>
    <scope>NUCLEOTIDE SEQUENCE</scope>
    <source>
        <strain evidence="12">CBS 141.50</strain>
    </source>
</reference>
<evidence type="ECO:0000256" key="3">
    <source>
        <dbReference type="ARBA" id="ARBA00010031"/>
    </source>
</evidence>
<gene>
    <name evidence="12" type="ORF">C8A04DRAFT_26468</name>
</gene>
<keyword evidence="4" id="KW-0964">Secreted</keyword>
<dbReference type="AlphaFoldDB" id="A0AAN6V6E3"/>
<evidence type="ECO:0000256" key="4">
    <source>
        <dbReference type="ARBA" id="ARBA00022525"/>
    </source>
</evidence>
<accession>A0AAN6V6E3</accession>
<feature type="compositionally biased region" description="Low complexity" evidence="9">
    <location>
        <begin position="187"/>
        <end position="274"/>
    </location>
</feature>
<evidence type="ECO:0000313" key="13">
    <source>
        <dbReference type="Proteomes" id="UP001302676"/>
    </source>
</evidence>
<evidence type="ECO:0000259" key="11">
    <source>
        <dbReference type="Pfam" id="PF05730"/>
    </source>
</evidence>
<dbReference type="GeneID" id="87816543"/>
<evidence type="ECO:0000313" key="12">
    <source>
        <dbReference type="EMBL" id="KAK4145723.1"/>
    </source>
</evidence>
<dbReference type="GO" id="GO:0098552">
    <property type="term" value="C:side of membrane"/>
    <property type="evidence" value="ECO:0007669"/>
    <property type="project" value="UniProtKB-KW"/>
</dbReference>